<dbReference type="GO" id="GO:0015937">
    <property type="term" value="P:coenzyme A biosynthetic process"/>
    <property type="evidence" value="ECO:0007669"/>
    <property type="project" value="UniProtKB-ARBA"/>
</dbReference>
<dbReference type="GO" id="GO:0003824">
    <property type="term" value="F:catalytic activity"/>
    <property type="evidence" value="ECO:0007669"/>
    <property type="project" value="UniProtKB-ARBA"/>
</dbReference>
<proteinExistence type="inferred from homology"/>
<comment type="similarity">
    <text evidence="1">Belongs to the PPC synthetase family.</text>
</comment>
<dbReference type="EMBL" id="CAJFCV020000004">
    <property type="protein sequence ID" value="CAG9117150.1"/>
    <property type="molecule type" value="Genomic_DNA"/>
</dbReference>
<dbReference type="Proteomes" id="UP000582659">
    <property type="component" value="Unassembled WGS sequence"/>
</dbReference>
<evidence type="ECO:0000256" key="1">
    <source>
        <dbReference type="ARBA" id="ARBA00005703"/>
    </source>
</evidence>
<name>A0A1I7S4I9_BURXY</name>
<evidence type="ECO:0000313" key="3">
    <source>
        <dbReference type="EMBL" id="CAD5227179.1"/>
    </source>
</evidence>
<dbReference type="SMR" id="A0A1I7S4I9"/>
<dbReference type="InterPro" id="IPR035929">
    <property type="entry name" value="CoaB-like_sf"/>
</dbReference>
<dbReference type="Gene3D" id="3.40.50.10300">
    <property type="entry name" value="CoaB-like"/>
    <property type="match status" value="1"/>
</dbReference>
<evidence type="ECO:0000313" key="6">
    <source>
        <dbReference type="Proteomes" id="UP000659654"/>
    </source>
</evidence>
<feature type="domain" description="DNA/pantothenate metabolism flavoprotein C-terminal" evidence="2">
    <location>
        <begin position="151"/>
        <end position="242"/>
    </location>
</feature>
<dbReference type="Proteomes" id="UP000659654">
    <property type="component" value="Unassembled WGS sequence"/>
</dbReference>
<dbReference type="Proteomes" id="UP000095284">
    <property type="component" value="Unplaced"/>
</dbReference>
<gene>
    <name evidence="3" type="ORF">BXYJ_LOCUS9724</name>
</gene>
<dbReference type="PANTHER" id="PTHR12290">
    <property type="entry name" value="CORNICHON-RELATED"/>
    <property type="match status" value="1"/>
</dbReference>
<accession>A0A1I7S4I9</accession>
<keyword evidence="6" id="KW-1185">Reference proteome</keyword>
<dbReference type="InterPro" id="IPR007085">
    <property type="entry name" value="DNA/pantothenate-metab_flavo_C"/>
</dbReference>
<dbReference type="SUPFAM" id="SSF102645">
    <property type="entry name" value="CoaB-like"/>
    <property type="match status" value="1"/>
</dbReference>
<evidence type="ECO:0000313" key="5">
    <source>
        <dbReference type="Proteomes" id="UP000095284"/>
    </source>
</evidence>
<organism evidence="5 7">
    <name type="scientific">Bursaphelenchus xylophilus</name>
    <name type="common">Pinewood nematode worm</name>
    <name type="synonym">Aphelenchoides xylophilus</name>
    <dbReference type="NCBI Taxonomy" id="6326"/>
    <lineage>
        <taxon>Eukaryota</taxon>
        <taxon>Metazoa</taxon>
        <taxon>Ecdysozoa</taxon>
        <taxon>Nematoda</taxon>
        <taxon>Chromadorea</taxon>
        <taxon>Rhabditida</taxon>
        <taxon>Tylenchina</taxon>
        <taxon>Tylenchomorpha</taxon>
        <taxon>Aphelenchoidea</taxon>
        <taxon>Aphelenchoididae</taxon>
        <taxon>Bursaphelenchus</taxon>
    </lineage>
</organism>
<evidence type="ECO:0000313" key="7">
    <source>
        <dbReference type="WBParaSite" id="BXY_0792200.1"/>
    </source>
</evidence>
<dbReference type="EMBL" id="CAJFDI010000004">
    <property type="protein sequence ID" value="CAD5227179.1"/>
    <property type="molecule type" value="Genomic_DNA"/>
</dbReference>
<dbReference type="AlphaFoldDB" id="A0A1I7S4I9"/>
<sequence>MCQADAVLDKNVEEFVNRTIADGRRLALITSGGTIVPLEKNTVRFIDNFSQGTRGSASAEYFLRHGYNVIFFYRENSLKPFSRHAPNLFDQFVLNEEGKLIFTPSPEVEKAIVDNKKYSKHLFFCTFTSVDQYLHEIELICRQVNRMGPRALIYLAAAVSDFCIKQEELPTHKIQSNEGDLQLRLSVVTKILDRLVTAVVPNSFLISFKLETDPEKLIPKAKSALKKYGHSLVIANMLANRKTDVTFVQADRIDPLKLTEDLVKRGIEIEEKIIEKLCVEHGEFIKRKNEQDGSYEYCHDGIVKLH</sequence>
<dbReference type="WBParaSite" id="BXY_0792200.1">
    <property type="protein sequence ID" value="BXY_0792200.1"/>
    <property type="gene ID" value="BXY_0792200"/>
</dbReference>
<evidence type="ECO:0000259" key="2">
    <source>
        <dbReference type="Pfam" id="PF04127"/>
    </source>
</evidence>
<dbReference type="eggNOG" id="KOG2728">
    <property type="taxonomic scope" value="Eukaryota"/>
</dbReference>
<reference evidence="4" key="2">
    <citation type="submission" date="2020-08" db="EMBL/GenBank/DDBJ databases">
        <authorList>
            <person name="Kikuchi T."/>
        </authorList>
    </citation>
    <scope>NUCLEOTIDE SEQUENCE</scope>
    <source>
        <strain evidence="3">Ka4C1</strain>
    </source>
</reference>
<dbReference type="OrthoDB" id="70224at2759"/>
<evidence type="ECO:0000313" key="4">
    <source>
        <dbReference type="EMBL" id="CAG9117150.1"/>
    </source>
</evidence>
<dbReference type="Pfam" id="PF04127">
    <property type="entry name" value="DFP"/>
    <property type="match status" value="1"/>
</dbReference>
<protein>
    <submittedName>
        <fullName evidence="3">(pine wood nematode) hypothetical protein</fullName>
    </submittedName>
</protein>
<reference evidence="7" key="1">
    <citation type="submission" date="2016-11" db="UniProtKB">
        <authorList>
            <consortium name="WormBaseParasite"/>
        </authorList>
    </citation>
    <scope>IDENTIFICATION</scope>
</reference>